<protein>
    <submittedName>
        <fullName evidence="1">Uncharacterized protein</fullName>
    </submittedName>
</protein>
<reference evidence="1" key="2">
    <citation type="submission" date="2013-05" db="EMBL/GenBank/DDBJ databases">
        <authorList>
            <person name="Carter J.-M."/>
            <person name="Baker S.C."/>
            <person name="Pink R."/>
            <person name="Carter D.R.F."/>
            <person name="Collins A."/>
            <person name="Tomlin J."/>
            <person name="Gibbs M."/>
            <person name="Breuker C.J."/>
        </authorList>
    </citation>
    <scope>NUCLEOTIDE SEQUENCE</scope>
    <source>
        <tissue evidence="1">Ovary</tissue>
    </source>
</reference>
<name>S4PHM3_9NEOP</name>
<evidence type="ECO:0000313" key="1">
    <source>
        <dbReference type="EMBL" id="JAA86815.1"/>
    </source>
</evidence>
<reference evidence="1" key="1">
    <citation type="journal article" date="2013" name="BMC Genomics">
        <title>Unscrambling butterfly oogenesis.</title>
        <authorList>
            <person name="Carter J.M."/>
            <person name="Baker S.C."/>
            <person name="Pink R."/>
            <person name="Carter D.R."/>
            <person name="Collins A."/>
            <person name="Tomlin J."/>
            <person name="Gibbs M."/>
            <person name="Breuker C.J."/>
        </authorList>
    </citation>
    <scope>NUCLEOTIDE SEQUENCE</scope>
    <source>
        <tissue evidence="1">Ovary</tissue>
    </source>
</reference>
<proteinExistence type="predicted"/>
<organism evidence="1">
    <name type="scientific">Pararge aegeria</name>
    <name type="common">speckled wood butterfly</name>
    <dbReference type="NCBI Taxonomy" id="116150"/>
    <lineage>
        <taxon>Eukaryota</taxon>
        <taxon>Metazoa</taxon>
        <taxon>Ecdysozoa</taxon>
        <taxon>Arthropoda</taxon>
        <taxon>Hexapoda</taxon>
        <taxon>Insecta</taxon>
        <taxon>Pterygota</taxon>
        <taxon>Neoptera</taxon>
        <taxon>Endopterygota</taxon>
        <taxon>Lepidoptera</taxon>
        <taxon>Glossata</taxon>
        <taxon>Ditrysia</taxon>
        <taxon>Papilionoidea</taxon>
        <taxon>Nymphalidae</taxon>
        <taxon>Satyrinae</taxon>
        <taxon>Satyrini</taxon>
        <taxon>Parargina</taxon>
        <taxon>Pararge</taxon>
    </lineage>
</organism>
<dbReference type="AlphaFoldDB" id="S4PHM3"/>
<accession>S4PHM3</accession>
<sequence>MQTYVAAFHSKGHSGSRFLLKNMGKNSRDTLARAETQTIGDSRTLLAPFNINRCLKFASSDKMRILVKSGTYYSTACQKFAIPVL</sequence>
<dbReference type="EMBL" id="GAIX01005745">
    <property type="protein sequence ID" value="JAA86815.1"/>
    <property type="molecule type" value="Transcribed_RNA"/>
</dbReference>